<comment type="caution">
    <text evidence="1">The sequence shown here is derived from an EMBL/GenBank/DDBJ whole genome shotgun (WGS) entry which is preliminary data.</text>
</comment>
<dbReference type="EMBL" id="AONH01000002">
    <property type="protein sequence ID" value="KGM89407.1"/>
    <property type="molecule type" value="Genomic_DNA"/>
</dbReference>
<dbReference type="PATRIC" id="fig|1288298.3.peg.904"/>
<dbReference type="OrthoDB" id="547419at2"/>
<evidence type="ECO:0000313" key="1">
    <source>
        <dbReference type="EMBL" id="KGM89407.1"/>
    </source>
</evidence>
<evidence type="ECO:0008006" key="3">
    <source>
        <dbReference type="Google" id="ProtNLM"/>
    </source>
</evidence>
<dbReference type="Proteomes" id="UP000030021">
    <property type="component" value="Unassembled WGS sequence"/>
</dbReference>
<dbReference type="HOGENOM" id="CLU_811068_0_0_5"/>
<proteinExistence type="predicted"/>
<accession>A0A0A0HNN9</accession>
<dbReference type="SUPFAM" id="SSF52540">
    <property type="entry name" value="P-loop containing nucleoside triphosphate hydrolases"/>
    <property type="match status" value="1"/>
</dbReference>
<name>A0A0A0HNN9_9RHOB</name>
<dbReference type="InterPro" id="IPR027417">
    <property type="entry name" value="P-loop_NTPase"/>
</dbReference>
<dbReference type="STRING" id="215743.ROSMUCSMR3_02311"/>
<dbReference type="eggNOG" id="ENOG5033B5H">
    <property type="taxonomic scope" value="Bacteria"/>
</dbReference>
<protein>
    <recommendedName>
        <fullName evidence="3">Sulfotransferase family protein</fullName>
    </recommendedName>
</protein>
<reference evidence="1 2" key="1">
    <citation type="submission" date="2013-01" db="EMBL/GenBank/DDBJ databases">
        <authorList>
            <person name="Fiebig A."/>
            <person name="Goeker M."/>
            <person name="Klenk H.-P.P."/>
        </authorList>
    </citation>
    <scope>NUCLEOTIDE SEQUENCE [LARGE SCALE GENOMIC DNA]</scope>
    <source>
        <strain evidence="1 2">DSM 17069</strain>
    </source>
</reference>
<dbReference type="AlphaFoldDB" id="A0A0A0HNN9"/>
<gene>
    <name evidence="1" type="ORF">rosmuc_00892</name>
</gene>
<dbReference type="RefSeq" id="WP_037270334.1">
    <property type="nucleotide sequence ID" value="NZ_KN293976.1"/>
</dbReference>
<dbReference type="Gene3D" id="3.40.50.300">
    <property type="entry name" value="P-loop containing nucleotide triphosphate hydrolases"/>
    <property type="match status" value="1"/>
</dbReference>
<organism evidence="1 2">
    <name type="scientific">Roseovarius mucosus DSM 17069</name>
    <dbReference type="NCBI Taxonomy" id="1288298"/>
    <lineage>
        <taxon>Bacteria</taxon>
        <taxon>Pseudomonadati</taxon>
        <taxon>Pseudomonadota</taxon>
        <taxon>Alphaproteobacteria</taxon>
        <taxon>Rhodobacterales</taxon>
        <taxon>Roseobacteraceae</taxon>
        <taxon>Roseovarius</taxon>
    </lineage>
</organism>
<sequence length="350" mass="39198">MAKRLFLHVGMPKCATTSIQAFLAEHANDLAARGLHYAFAPGAQVPEQGNASHLANALITGDPRQGWALLDYFLRAEGDVILSSEYLFGVSRGSVAEDLIARIRHAGFDVSLICYFRRQDLWIESDYKQHVKSGANWRRGIVALLDERVEKQVLNYNAMLMNWSRFVGHDNVIAVPLRPEQGPDYAVRRFLEVLGVADMLPQGAAGRRHHNVSPPTGLIEPARYLKRAMLDRGVSMSLVQQEVDRFFDVAPRLVHVPKRRFLLTHIRRQRLLQNCETSNAALARNFLGGVPAFDMVPEHDDPSEIPLGAEAAGILAAYHVDGQSHLRRHSQILRGLSRLKRSVTGLRIRS</sequence>
<evidence type="ECO:0000313" key="2">
    <source>
        <dbReference type="Proteomes" id="UP000030021"/>
    </source>
</evidence>